<accession>A0A409V7J2</accession>
<evidence type="ECO:0000313" key="3">
    <source>
        <dbReference type="Proteomes" id="UP000266721"/>
    </source>
</evidence>
<name>A0A409V7J2_MYTGA</name>
<proteinExistence type="predicted"/>
<feature type="compositionally biased region" description="Low complexity" evidence="1">
    <location>
        <begin position="20"/>
        <end position="32"/>
    </location>
</feature>
<gene>
    <name evidence="2" type="ORF">AM593_09544</name>
</gene>
<protein>
    <submittedName>
        <fullName evidence="2">Uncharacterized protein</fullName>
    </submittedName>
</protein>
<dbReference type="AlphaFoldDB" id="A0A409V7J2"/>
<sequence length="126" mass="13626">MGVENGVEVHPGQDGSQPPAYTNQQQPYTNQPPALPPGLPQANQQQWMPAVGASAGCPSGLEYLTQIDSVIIKQQVDLIEVFSQKLSVIVSCKRGAKYTKGTFKLLCPKQTDNAMAKKEKSLADKQ</sequence>
<reference evidence="2 3" key="1">
    <citation type="journal article" date="2016" name="PLoS ONE">
        <title>A First Insight into the Genome of the Filter-Feeder Mussel Mytilus galloprovincialis.</title>
        <authorList>
            <person name="Murgarella M."/>
            <person name="Puiu D."/>
            <person name="Novoa B."/>
            <person name="Figueras A."/>
            <person name="Posada D."/>
            <person name="Canchaya C."/>
        </authorList>
    </citation>
    <scope>NUCLEOTIDE SEQUENCE [LARGE SCALE GENOMIC DNA]</scope>
    <source>
        <tissue evidence="2">Muscle</tissue>
    </source>
</reference>
<feature type="non-terminal residue" evidence="2">
    <location>
        <position position="1"/>
    </location>
</feature>
<keyword evidence="3" id="KW-1185">Reference proteome</keyword>
<evidence type="ECO:0000313" key="2">
    <source>
        <dbReference type="EMBL" id="OPL21234.1"/>
    </source>
</evidence>
<evidence type="ECO:0000256" key="1">
    <source>
        <dbReference type="SAM" id="MobiDB-lite"/>
    </source>
</evidence>
<dbReference type="Proteomes" id="UP000266721">
    <property type="component" value="Unassembled WGS sequence"/>
</dbReference>
<dbReference type="EMBL" id="KV593726">
    <property type="protein sequence ID" value="OPL21234.1"/>
    <property type="molecule type" value="Genomic_DNA"/>
</dbReference>
<feature type="region of interest" description="Disordered" evidence="1">
    <location>
        <begin position="1"/>
        <end position="45"/>
    </location>
</feature>
<organism evidence="2 3">
    <name type="scientific">Mytilus galloprovincialis</name>
    <name type="common">Mediterranean mussel</name>
    <dbReference type="NCBI Taxonomy" id="29158"/>
    <lineage>
        <taxon>Eukaryota</taxon>
        <taxon>Metazoa</taxon>
        <taxon>Spiralia</taxon>
        <taxon>Lophotrochozoa</taxon>
        <taxon>Mollusca</taxon>
        <taxon>Bivalvia</taxon>
        <taxon>Autobranchia</taxon>
        <taxon>Pteriomorphia</taxon>
        <taxon>Mytilida</taxon>
        <taxon>Mytiloidea</taxon>
        <taxon>Mytilidae</taxon>
        <taxon>Mytilinae</taxon>
        <taxon>Mytilus</taxon>
    </lineage>
</organism>